<evidence type="ECO:0000313" key="5">
    <source>
        <dbReference type="EMBL" id="MBS5829285.1"/>
    </source>
</evidence>
<evidence type="ECO:0000256" key="1">
    <source>
        <dbReference type="ARBA" id="ARBA00023015"/>
    </source>
</evidence>
<dbReference type="SUPFAM" id="SSF47413">
    <property type="entry name" value="lambda repressor-like DNA-binding domains"/>
    <property type="match status" value="1"/>
</dbReference>
<accession>A0A9E1B8J0</accession>
<dbReference type="CDD" id="cd00093">
    <property type="entry name" value="HTH_XRE"/>
    <property type="match status" value="1"/>
</dbReference>
<name>A0A9E1B8J0_9BACT</name>
<dbReference type="InterPro" id="IPR015927">
    <property type="entry name" value="Peptidase_S24_S26A/B/C"/>
</dbReference>
<dbReference type="GO" id="GO:0003677">
    <property type="term" value="F:DNA binding"/>
    <property type="evidence" value="ECO:0007669"/>
    <property type="project" value="UniProtKB-KW"/>
</dbReference>
<dbReference type="AlphaFoldDB" id="A0A9E1B8J0"/>
<dbReference type="RefSeq" id="WP_180997665.1">
    <property type="nucleotide sequence ID" value="NZ_CABPUU010000003.1"/>
</dbReference>
<dbReference type="PROSITE" id="PS50943">
    <property type="entry name" value="HTH_CROC1"/>
    <property type="match status" value="1"/>
</dbReference>
<dbReference type="Proteomes" id="UP000824019">
    <property type="component" value="Unassembled WGS sequence"/>
</dbReference>
<dbReference type="Gene3D" id="1.10.260.40">
    <property type="entry name" value="lambda repressor-like DNA-binding domains"/>
    <property type="match status" value="1"/>
</dbReference>
<keyword evidence="2" id="KW-0238">DNA-binding</keyword>
<dbReference type="InterPro" id="IPR039418">
    <property type="entry name" value="LexA-like"/>
</dbReference>
<reference evidence="5" key="1">
    <citation type="submission" date="2021-02" db="EMBL/GenBank/DDBJ databases">
        <title>Infant gut strain persistence is associated with maternal origin, phylogeny, and functional potential including surface adhesion and iron acquisition.</title>
        <authorList>
            <person name="Lou Y.C."/>
        </authorList>
    </citation>
    <scope>NUCLEOTIDE SEQUENCE</scope>
    <source>
        <strain evidence="5">L3_101_000G1_dasL3_101_000G1_concoct_7_sub</strain>
    </source>
</reference>
<dbReference type="InterPro" id="IPR010982">
    <property type="entry name" value="Lambda_DNA-bd_dom_sf"/>
</dbReference>
<evidence type="ECO:0000256" key="3">
    <source>
        <dbReference type="ARBA" id="ARBA00023163"/>
    </source>
</evidence>
<proteinExistence type="predicted"/>
<dbReference type="InterPro" id="IPR001387">
    <property type="entry name" value="Cro/C1-type_HTH"/>
</dbReference>
<dbReference type="Pfam" id="PF01381">
    <property type="entry name" value="HTH_3"/>
    <property type="match status" value="1"/>
</dbReference>
<dbReference type="Gene3D" id="2.10.109.10">
    <property type="entry name" value="Umud Fragment, subunit A"/>
    <property type="match status" value="1"/>
</dbReference>
<dbReference type="PANTHER" id="PTHR40661">
    <property type="match status" value="1"/>
</dbReference>
<feature type="domain" description="HTH cro/C1-type" evidence="4">
    <location>
        <begin position="10"/>
        <end position="64"/>
    </location>
</feature>
<dbReference type="SMART" id="SM00530">
    <property type="entry name" value="HTH_XRE"/>
    <property type="match status" value="1"/>
</dbReference>
<gene>
    <name evidence="5" type="ORF">KIC69_00440</name>
</gene>
<dbReference type="SUPFAM" id="SSF51306">
    <property type="entry name" value="LexA/Signal peptidase"/>
    <property type="match status" value="1"/>
</dbReference>
<protein>
    <submittedName>
        <fullName evidence="5">LexA family transcriptional regulator</fullName>
    </submittedName>
</protein>
<dbReference type="PANTHER" id="PTHR40661:SF3">
    <property type="entry name" value="FELS-1 PROPHAGE TRANSCRIPTIONAL REGULATOR"/>
    <property type="match status" value="1"/>
</dbReference>
<comment type="caution">
    <text evidence="5">The sequence shown here is derived from an EMBL/GenBank/DDBJ whole genome shotgun (WGS) entry which is preliminary data.</text>
</comment>
<sequence>MITQKIGDKIRELRKSQGMSQKEFARAIGVSYGALQSYEYGDIEPREIILHAITARFGLPLNYFNLNTKSSMIGYNISRLARDAETKTIYLNFYDNVRASAGYGSYNDDTVAKKIPISAQFLKEILQVPVREYDVIRAMGDSMEPFIKDNDMILVDRNETVKNGDIVIAILEDSLYVKKYLFDPIQKIIKLTSLNSFYQDIIIEPQEQIQLNIIGVVKARFNIDTSIFR</sequence>
<evidence type="ECO:0000259" key="4">
    <source>
        <dbReference type="PROSITE" id="PS50943"/>
    </source>
</evidence>
<keyword evidence="3" id="KW-0804">Transcription</keyword>
<dbReference type="EMBL" id="JAHAKR010000004">
    <property type="protein sequence ID" value="MBS5829285.1"/>
    <property type="molecule type" value="Genomic_DNA"/>
</dbReference>
<evidence type="ECO:0000313" key="6">
    <source>
        <dbReference type="Proteomes" id="UP000824019"/>
    </source>
</evidence>
<dbReference type="Pfam" id="PF00717">
    <property type="entry name" value="Peptidase_S24"/>
    <property type="match status" value="1"/>
</dbReference>
<keyword evidence="1" id="KW-0805">Transcription regulation</keyword>
<dbReference type="InterPro" id="IPR036286">
    <property type="entry name" value="LexA/Signal_pep-like_sf"/>
</dbReference>
<dbReference type="CDD" id="cd06529">
    <property type="entry name" value="S24_LexA-like"/>
    <property type="match status" value="1"/>
</dbReference>
<evidence type="ECO:0000256" key="2">
    <source>
        <dbReference type="ARBA" id="ARBA00023125"/>
    </source>
</evidence>
<organism evidence="5 6">
    <name type="scientific">Campylobacter concisus</name>
    <dbReference type="NCBI Taxonomy" id="199"/>
    <lineage>
        <taxon>Bacteria</taxon>
        <taxon>Pseudomonadati</taxon>
        <taxon>Campylobacterota</taxon>
        <taxon>Epsilonproteobacteria</taxon>
        <taxon>Campylobacterales</taxon>
        <taxon>Campylobacteraceae</taxon>
        <taxon>Campylobacter</taxon>
    </lineage>
</organism>